<dbReference type="OrthoDB" id="427498at2759"/>
<dbReference type="EMBL" id="JAAPAO010000083">
    <property type="protein sequence ID" value="KAF4673420.1"/>
    <property type="molecule type" value="Genomic_DNA"/>
</dbReference>
<feature type="compositionally biased region" description="Polar residues" evidence="10">
    <location>
        <begin position="89"/>
        <end position="98"/>
    </location>
</feature>
<evidence type="ECO:0000313" key="12">
    <source>
        <dbReference type="EMBL" id="KAF4673420.1"/>
    </source>
</evidence>
<evidence type="ECO:0000256" key="3">
    <source>
        <dbReference type="ARBA" id="ARBA00022676"/>
    </source>
</evidence>
<feature type="region of interest" description="Disordered" evidence="10">
    <location>
        <begin position="1"/>
        <end position="29"/>
    </location>
</feature>
<evidence type="ECO:0000313" key="13">
    <source>
        <dbReference type="Proteomes" id="UP000591131"/>
    </source>
</evidence>
<protein>
    <submittedName>
        <fullName evidence="12">Uncharacterized protein</fullName>
    </submittedName>
</protein>
<keyword evidence="3" id="KW-0328">Glycosyltransferase</keyword>
<evidence type="ECO:0000256" key="2">
    <source>
        <dbReference type="ARBA" id="ARBA00008661"/>
    </source>
</evidence>
<comment type="similarity">
    <text evidence="2">Belongs to the glycosyltransferase 31 family.</text>
</comment>
<comment type="caution">
    <text evidence="12">The sequence shown here is derived from an EMBL/GenBank/DDBJ whole genome shotgun (WGS) entry which is preliminary data.</text>
</comment>
<feature type="region of interest" description="Disordered" evidence="10">
    <location>
        <begin position="63"/>
        <end position="98"/>
    </location>
</feature>
<reference evidence="12 13" key="1">
    <citation type="submission" date="2020-04" db="EMBL/GenBank/DDBJ databases">
        <title>Perkinsus chesapeaki whole genome sequence.</title>
        <authorList>
            <person name="Bogema D.R."/>
        </authorList>
    </citation>
    <scope>NUCLEOTIDE SEQUENCE [LARGE SCALE GENOMIC DNA]</scope>
    <source>
        <strain evidence="12">ATCC PRA-425</strain>
    </source>
</reference>
<dbReference type="Pfam" id="PF01762">
    <property type="entry name" value="Galactosyl_T"/>
    <property type="match status" value="1"/>
</dbReference>
<proteinExistence type="inferred from homology"/>
<keyword evidence="13" id="KW-1185">Reference proteome</keyword>
<dbReference type="PANTHER" id="PTHR11214">
    <property type="entry name" value="BETA-1,3-N-ACETYLGLUCOSAMINYLTRANSFERASE"/>
    <property type="match status" value="1"/>
</dbReference>
<dbReference type="AlphaFoldDB" id="A0A7J6MQB3"/>
<evidence type="ECO:0000256" key="4">
    <source>
        <dbReference type="ARBA" id="ARBA00022679"/>
    </source>
</evidence>
<evidence type="ECO:0000256" key="1">
    <source>
        <dbReference type="ARBA" id="ARBA00004323"/>
    </source>
</evidence>
<evidence type="ECO:0000256" key="6">
    <source>
        <dbReference type="ARBA" id="ARBA00022968"/>
    </source>
</evidence>
<keyword evidence="9 11" id="KW-0472">Membrane</keyword>
<feature type="transmembrane region" description="Helical" evidence="11">
    <location>
        <begin position="634"/>
        <end position="655"/>
    </location>
</feature>
<dbReference type="Gene3D" id="3.90.550.50">
    <property type="match status" value="1"/>
</dbReference>
<dbReference type="Proteomes" id="UP000591131">
    <property type="component" value="Unassembled WGS sequence"/>
</dbReference>
<feature type="compositionally biased region" description="Polar residues" evidence="10">
    <location>
        <begin position="1"/>
        <end position="11"/>
    </location>
</feature>
<evidence type="ECO:0000256" key="10">
    <source>
        <dbReference type="SAM" id="MobiDB-lite"/>
    </source>
</evidence>
<keyword evidence="5 11" id="KW-0812">Transmembrane</keyword>
<dbReference type="PANTHER" id="PTHR11214:SF3">
    <property type="entry name" value="BETA-1,3-GALACTOSYLTRANSFERASE 6"/>
    <property type="match status" value="1"/>
</dbReference>
<dbReference type="InterPro" id="IPR002659">
    <property type="entry name" value="Glyco_trans_31"/>
</dbReference>
<feature type="transmembrane region" description="Helical" evidence="11">
    <location>
        <begin position="37"/>
        <end position="55"/>
    </location>
</feature>
<gene>
    <name evidence="12" type="ORF">FOL47_010572</name>
</gene>
<evidence type="ECO:0000256" key="8">
    <source>
        <dbReference type="ARBA" id="ARBA00023034"/>
    </source>
</evidence>
<evidence type="ECO:0000256" key="11">
    <source>
        <dbReference type="SAM" id="Phobius"/>
    </source>
</evidence>
<sequence>MSSSQDYSSFTPPDHRGRGLTTAVGSKRSRSHRRHPVSFIIIAAILMITAIIPGVSGSTQILGTDLSPSHRPLPASPTTEKGSLRRSETNASTLTDEQAASSMLPNLEPTYPPDEQFDWDLVIVVPTHISEFSRRCAVRDSWGRQLRGHEQGNRQGKRTVKLVFIIGAHAPDDRTRAMALAEERQFGDIHVLPSDFVDEYRSLATKTRLSMRDAVHNIGKFRLLLKTDTDSFVHLERLLAFIDKEGMWNDRRVYAGAFRTDVVEWRQEDKGSKWWDGDFKKMTGLERYPYNAKGAGYIVSYDLAKYLADPPLPLRRWTHEDVGVGSWLMAIDHRRVSMPISFMTPECGCGATCDEDTFYQDDDDDILRKEPVVIDHYVPEYLQRWRQRRYELIGDACWASSETSPEALPRDIIEVDDSHNEAFTTGMMGYTFVVCRGSDGNEYDEFECTASSLSGEAHNHNQAAAALETPLQLQDDWERLSETGSPSCGRLLASRDLMTLAECEELGRFYTNTSDTSPDGLSVIEQARVLSSPLDRDSLGDIVIAWTPSSSTRRSLGRCRVVDTSLCDGITSSDGESVTLPGDDSQIFVPSTQPLSPARSTWSLSRRKVRSTVSDVAPSRAISWHGMDPISDNWFWLLVIPLLCVALCACGFFMLRRFKLSGGRIARYRRDALTPPVVHFLEFPPVQFDLLFYLLAILSENNRAGLRSIKLVFTVGAHYPDDDTKNTALAEMKQFDSHQLWDGSEPIYAGAFETSNVVWNPRDKDNKWYDGDFAELTGIEKYPWHAKGAGYMLSYKLAKYLSDPPIPLRDWVHEDVGVGAWLMPVSWRRVDMPVRFMEPQCDCATSCSSTIFNRNGDSPDEIVVIDHYIPEYLHRWRQRRYELFHDSCWAPEAYNASHSPVDIEPSSRDKADYLSPFPMGFYKRDYYFEPLKSRIKPPLIPSHADTRSGVCAISFTPEETSSSEAISFRAKKQYSICRGSDGFVYDDFECDAAAVASQAGTGRSLDWRDRSSSSTCRSDRVPSLERFSLALDQCLQLATVVDTDGHGWTIWRRDSQLCQVYPSNACSMKASPSSNQLDSSRFALFQHTPEKSEKTA</sequence>
<keyword evidence="8" id="KW-0333">Golgi apparatus</keyword>
<dbReference type="GO" id="GO:0000139">
    <property type="term" value="C:Golgi membrane"/>
    <property type="evidence" value="ECO:0007669"/>
    <property type="project" value="UniProtKB-SubCell"/>
</dbReference>
<organism evidence="12 13">
    <name type="scientific">Perkinsus chesapeaki</name>
    <name type="common">Clam parasite</name>
    <name type="synonym">Perkinsus andrewsi</name>
    <dbReference type="NCBI Taxonomy" id="330153"/>
    <lineage>
        <taxon>Eukaryota</taxon>
        <taxon>Sar</taxon>
        <taxon>Alveolata</taxon>
        <taxon>Perkinsozoa</taxon>
        <taxon>Perkinsea</taxon>
        <taxon>Perkinsida</taxon>
        <taxon>Perkinsidae</taxon>
        <taxon>Perkinsus</taxon>
    </lineage>
</organism>
<feature type="transmembrane region" description="Helical" evidence="11">
    <location>
        <begin position="676"/>
        <end position="698"/>
    </location>
</feature>
<evidence type="ECO:0000256" key="5">
    <source>
        <dbReference type="ARBA" id="ARBA00022692"/>
    </source>
</evidence>
<keyword evidence="6" id="KW-0735">Signal-anchor</keyword>
<dbReference type="GO" id="GO:0016758">
    <property type="term" value="F:hexosyltransferase activity"/>
    <property type="evidence" value="ECO:0007669"/>
    <property type="project" value="InterPro"/>
</dbReference>
<evidence type="ECO:0000256" key="7">
    <source>
        <dbReference type="ARBA" id="ARBA00022989"/>
    </source>
</evidence>
<keyword evidence="4" id="KW-0808">Transferase</keyword>
<evidence type="ECO:0000256" key="9">
    <source>
        <dbReference type="ARBA" id="ARBA00023136"/>
    </source>
</evidence>
<name>A0A7J6MQB3_PERCH</name>
<comment type="subcellular location">
    <subcellularLocation>
        <location evidence="1">Golgi apparatus membrane</location>
        <topology evidence="1">Single-pass type II membrane protein</topology>
    </subcellularLocation>
</comment>
<keyword evidence="7 11" id="KW-1133">Transmembrane helix</keyword>
<accession>A0A7J6MQB3</accession>